<name>A0A8K0VRQ9_9PLEO</name>
<accession>A0A8K0VRQ9</accession>
<protein>
    <submittedName>
        <fullName evidence="1">Uncharacterized protein</fullName>
    </submittedName>
</protein>
<gene>
    <name evidence="1" type="ORF">FB567DRAFT_555441</name>
</gene>
<dbReference type="OrthoDB" id="3774366at2759"/>
<reference evidence="1" key="1">
    <citation type="journal article" date="2021" name="Nat. Commun.">
        <title>Genetic determinants of endophytism in the Arabidopsis root mycobiome.</title>
        <authorList>
            <person name="Mesny F."/>
            <person name="Miyauchi S."/>
            <person name="Thiergart T."/>
            <person name="Pickel B."/>
            <person name="Atanasova L."/>
            <person name="Karlsson M."/>
            <person name="Huettel B."/>
            <person name="Barry K.W."/>
            <person name="Haridas S."/>
            <person name="Chen C."/>
            <person name="Bauer D."/>
            <person name="Andreopoulos W."/>
            <person name="Pangilinan J."/>
            <person name="LaButti K."/>
            <person name="Riley R."/>
            <person name="Lipzen A."/>
            <person name="Clum A."/>
            <person name="Drula E."/>
            <person name="Henrissat B."/>
            <person name="Kohler A."/>
            <person name="Grigoriev I.V."/>
            <person name="Martin F.M."/>
            <person name="Hacquard S."/>
        </authorList>
    </citation>
    <scope>NUCLEOTIDE SEQUENCE</scope>
    <source>
        <strain evidence="1">MPI-SDFR-AT-0120</strain>
    </source>
</reference>
<evidence type="ECO:0000313" key="1">
    <source>
        <dbReference type="EMBL" id="KAH7068576.1"/>
    </source>
</evidence>
<comment type="caution">
    <text evidence="1">The sequence shown here is derived from an EMBL/GenBank/DDBJ whole genome shotgun (WGS) entry which is preliminary data.</text>
</comment>
<proteinExistence type="predicted"/>
<dbReference type="EMBL" id="JAGMVJ010000032">
    <property type="protein sequence ID" value="KAH7068576.1"/>
    <property type="molecule type" value="Genomic_DNA"/>
</dbReference>
<dbReference type="AlphaFoldDB" id="A0A8K0VRQ9"/>
<organism evidence="1 2">
    <name type="scientific">Paraphoma chrysanthemicola</name>
    <dbReference type="NCBI Taxonomy" id="798071"/>
    <lineage>
        <taxon>Eukaryota</taxon>
        <taxon>Fungi</taxon>
        <taxon>Dikarya</taxon>
        <taxon>Ascomycota</taxon>
        <taxon>Pezizomycotina</taxon>
        <taxon>Dothideomycetes</taxon>
        <taxon>Pleosporomycetidae</taxon>
        <taxon>Pleosporales</taxon>
        <taxon>Pleosporineae</taxon>
        <taxon>Phaeosphaeriaceae</taxon>
        <taxon>Paraphoma</taxon>
    </lineage>
</organism>
<dbReference type="Proteomes" id="UP000813461">
    <property type="component" value="Unassembled WGS sequence"/>
</dbReference>
<keyword evidence="2" id="KW-1185">Reference proteome</keyword>
<sequence>MLPRRPSLAKQLTLLSFTHIRLFRPTESEPTTSNQRDRPRFITVSYDATQYEELDEDDPVIVMVMMNESNSCFHMAITGTNTDIENAKAICAQAVLYRSAEDDPELHFSVYDSRTQKIFFCLCVPVKQEFEDVIGDWLYTGSPSVVK</sequence>
<evidence type="ECO:0000313" key="2">
    <source>
        <dbReference type="Proteomes" id="UP000813461"/>
    </source>
</evidence>